<evidence type="ECO:0000256" key="18">
    <source>
        <dbReference type="SAM" id="MobiDB-lite"/>
    </source>
</evidence>
<evidence type="ECO:0000256" key="16">
    <source>
        <dbReference type="ARBA" id="ARBA00048679"/>
    </source>
</evidence>
<dbReference type="Gene3D" id="3.30.200.20">
    <property type="entry name" value="Phosphorylase Kinase, domain 1"/>
    <property type="match status" value="1"/>
</dbReference>
<evidence type="ECO:0000256" key="10">
    <source>
        <dbReference type="ARBA" id="ARBA00022989"/>
    </source>
</evidence>
<dbReference type="PIRSF" id="PIRSF000641">
    <property type="entry name" value="SRK"/>
    <property type="match status" value="1"/>
</dbReference>
<gene>
    <name evidence="23" type="ORF">GIB67_014660</name>
</gene>
<dbReference type="SUPFAM" id="SSF51110">
    <property type="entry name" value="alpha-D-mannose-specific plant lectins"/>
    <property type="match status" value="1"/>
</dbReference>
<evidence type="ECO:0000256" key="15">
    <source>
        <dbReference type="ARBA" id="ARBA00047899"/>
    </source>
</evidence>
<feature type="region of interest" description="Disordered" evidence="18">
    <location>
        <begin position="747"/>
        <end position="767"/>
    </location>
</feature>
<dbReference type="GO" id="GO:0016020">
    <property type="term" value="C:membrane"/>
    <property type="evidence" value="ECO:0007669"/>
    <property type="project" value="UniProtKB-SubCell"/>
</dbReference>
<dbReference type="EMBL" id="JACGCM010001899">
    <property type="protein sequence ID" value="KAF6147521.1"/>
    <property type="molecule type" value="Genomic_DNA"/>
</dbReference>
<comment type="catalytic activity">
    <reaction evidence="15 17">
        <text>L-threonyl-[protein] + ATP = O-phospho-L-threonyl-[protein] + ADP + H(+)</text>
        <dbReference type="Rhea" id="RHEA:46608"/>
        <dbReference type="Rhea" id="RHEA-COMP:11060"/>
        <dbReference type="Rhea" id="RHEA-COMP:11605"/>
        <dbReference type="ChEBI" id="CHEBI:15378"/>
        <dbReference type="ChEBI" id="CHEBI:30013"/>
        <dbReference type="ChEBI" id="CHEBI:30616"/>
        <dbReference type="ChEBI" id="CHEBI:61977"/>
        <dbReference type="ChEBI" id="CHEBI:456216"/>
        <dbReference type="EC" id="2.7.11.1"/>
    </reaction>
</comment>
<keyword evidence="4 17" id="KW-0808">Transferase</keyword>
<evidence type="ECO:0000256" key="1">
    <source>
        <dbReference type="ARBA" id="ARBA00004479"/>
    </source>
</evidence>
<dbReference type="SMART" id="SM00473">
    <property type="entry name" value="PAN_AP"/>
    <property type="match status" value="1"/>
</dbReference>
<dbReference type="InterPro" id="IPR003609">
    <property type="entry name" value="Pan_app"/>
</dbReference>
<evidence type="ECO:0000256" key="9">
    <source>
        <dbReference type="ARBA" id="ARBA00022840"/>
    </source>
</evidence>
<dbReference type="InterPro" id="IPR000858">
    <property type="entry name" value="S_locus_glycoprot_dom"/>
</dbReference>
<feature type="transmembrane region" description="Helical" evidence="19">
    <location>
        <begin position="423"/>
        <end position="447"/>
    </location>
</feature>
<dbReference type="GO" id="GO:0005524">
    <property type="term" value="F:ATP binding"/>
    <property type="evidence" value="ECO:0007669"/>
    <property type="project" value="UniProtKB-KW"/>
</dbReference>
<dbReference type="AlphaFoldDB" id="A0A7J7LXZ4"/>
<comment type="subcellular location">
    <subcellularLocation>
        <location evidence="1">Membrane</location>
        <topology evidence="1">Single-pass type I membrane protein</topology>
    </subcellularLocation>
</comment>
<keyword evidence="2 17" id="KW-0723">Serine/threonine-protein kinase</keyword>
<evidence type="ECO:0000259" key="20">
    <source>
        <dbReference type="PROSITE" id="PS50011"/>
    </source>
</evidence>
<feature type="domain" description="Apple" evidence="22">
    <location>
        <begin position="329"/>
        <end position="409"/>
    </location>
</feature>
<dbReference type="Pfam" id="PF08276">
    <property type="entry name" value="PAN_2"/>
    <property type="match status" value="1"/>
</dbReference>
<name>A0A7J7LXZ4_9MAGN</name>
<dbReference type="InterPro" id="IPR036426">
    <property type="entry name" value="Bulb-type_lectin_dom_sf"/>
</dbReference>
<keyword evidence="10 19" id="KW-1133">Transmembrane helix</keyword>
<dbReference type="FunFam" id="3.30.200.20:FF:000059">
    <property type="entry name" value="S-receptor-like serine/threonine-protein kinase"/>
    <property type="match status" value="1"/>
</dbReference>
<accession>A0A7J7LXZ4</accession>
<dbReference type="PANTHER" id="PTHR47974">
    <property type="entry name" value="OS07G0415500 PROTEIN"/>
    <property type="match status" value="1"/>
</dbReference>
<evidence type="ECO:0000259" key="21">
    <source>
        <dbReference type="PROSITE" id="PS50927"/>
    </source>
</evidence>
<keyword evidence="12" id="KW-1015">Disulfide bond</keyword>
<protein>
    <recommendedName>
        <fullName evidence="17">Receptor-like serine/threonine-protein kinase</fullName>
        <ecNumber evidence="17">2.7.11.1</ecNumber>
    </recommendedName>
</protein>
<evidence type="ECO:0000256" key="11">
    <source>
        <dbReference type="ARBA" id="ARBA00023136"/>
    </source>
</evidence>
<reference evidence="23 24" key="1">
    <citation type="journal article" date="2020" name="IScience">
        <title>Genome Sequencing of the Endangered Kingdonia uniflora (Circaeasteraceae, Ranunculales) Reveals Potential Mechanisms of Evolutionary Specialization.</title>
        <authorList>
            <person name="Sun Y."/>
            <person name="Deng T."/>
            <person name="Zhang A."/>
            <person name="Moore M.J."/>
            <person name="Landis J.B."/>
            <person name="Lin N."/>
            <person name="Zhang H."/>
            <person name="Zhang X."/>
            <person name="Huang J."/>
            <person name="Zhang X."/>
            <person name="Sun H."/>
            <person name="Wang H."/>
        </authorList>
    </citation>
    <scope>NUCLEOTIDE SEQUENCE [LARGE SCALE GENOMIC DNA]</scope>
    <source>
        <strain evidence="23">TB1705</strain>
        <tissue evidence="23">Leaf</tissue>
    </source>
</reference>
<dbReference type="SMART" id="SM00220">
    <property type="entry name" value="S_TKc"/>
    <property type="match status" value="1"/>
</dbReference>
<dbReference type="Proteomes" id="UP000541444">
    <property type="component" value="Unassembled WGS sequence"/>
</dbReference>
<keyword evidence="11 19" id="KW-0472">Membrane</keyword>
<keyword evidence="3" id="KW-0245">EGF-like domain</keyword>
<evidence type="ECO:0000256" key="2">
    <source>
        <dbReference type="ARBA" id="ARBA00022527"/>
    </source>
</evidence>
<comment type="catalytic activity">
    <reaction evidence="16 17">
        <text>L-seryl-[protein] + ATP = O-phospho-L-seryl-[protein] + ADP + H(+)</text>
        <dbReference type="Rhea" id="RHEA:17989"/>
        <dbReference type="Rhea" id="RHEA-COMP:9863"/>
        <dbReference type="Rhea" id="RHEA-COMP:11604"/>
        <dbReference type="ChEBI" id="CHEBI:15378"/>
        <dbReference type="ChEBI" id="CHEBI:29999"/>
        <dbReference type="ChEBI" id="CHEBI:30616"/>
        <dbReference type="ChEBI" id="CHEBI:83421"/>
        <dbReference type="ChEBI" id="CHEBI:456216"/>
        <dbReference type="EC" id="2.7.11.1"/>
    </reaction>
</comment>
<feature type="domain" description="Protein kinase" evidence="20">
    <location>
        <begin position="477"/>
        <end position="767"/>
    </location>
</feature>
<dbReference type="PROSITE" id="PS50927">
    <property type="entry name" value="BULB_LECTIN"/>
    <property type="match status" value="1"/>
</dbReference>
<comment type="similarity">
    <text evidence="17">Belongs to the protein kinase superfamily. Ser/Thr protein kinase family.</text>
</comment>
<dbReference type="FunFam" id="1.10.510.10:FF:001424">
    <property type="entry name" value="Protein kinase superfamily protein"/>
    <property type="match status" value="1"/>
</dbReference>
<dbReference type="OrthoDB" id="643280at2759"/>
<comment type="caution">
    <text evidence="23">The sequence shown here is derived from an EMBL/GenBank/DDBJ whole genome shotgun (WGS) entry which is preliminary data.</text>
</comment>
<dbReference type="CDD" id="cd00028">
    <property type="entry name" value="B_lectin"/>
    <property type="match status" value="1"/>
</dbReference>
<dbReference type="EC" id="2.7.11.1" evidence="17"/>
<evidence type="ECO:0000256" key="14">
    <source>
        <dbReference type="ARBA" id="ARBA00023180"/>
    </source>
</evidence>
<evidence type="ECO:0000256" key="4">
    <source>
        <dbReference type="ARBA" id="ARBA00022679"/>
    </source>
</evidence>
<dbReference type="Pfam" id="PF01453">
    <property type="entry name" value="B_lectin"/>
    <property type="match status" value="1"/>
</dbReference>
<dbReference type="GO" id="GO:0004674">
    <property type="term" value="F:protein serine/threonine kinase activity"/>
    <property type="evidence" value="ECO:0007669"/>
    <property type="project" value="UniProtKB-KW"/>
</dbReference>
<dbReference type="InterPro" id="IPR011009">
    <property type="entry name" value="Kinase-like_dom_sf"/>
</dbReference>
<evidence type="ECO:0000313" key="23">
    <source>
        <dbReference type="EMBL" id="KAF6147521.1"/>
    </source>
</evidence>
<dbReference type="InterPro" id="IPR000719">
    <property type="entry name" value="Prot_kinase_dom"/>
</dbReference>
<evidence type="ECO:0000256" key="13">
    <source>
        <dbReference type="ARBA" id="ARBA00023170"/>
    </source>
</evidence>
<keyword evidence="5 19" id="KW-0812">Transmembrane</keyword>
<evidence type="ECO:0000256" key="6">
    <source>
        <dbReference type="ARBA" id="ARBA00022729"/>
    </source>
</evidence>
<evidence type="ECO:0000256" key="8">
    <source>
        <dbReference type="ARBA" id="ARBA00022777"/>
    </source>
</evidence>
<evidence type="ECO:0000259" key="22">
    <source>
        <dbReference type="PROSITE" id="PS50948"/>
    </source>
</evidence>
<dbReference type="SUPFAM" id="SSF56112">
    <property type="entry name" value="Protein kinase-like (PK-like)"/>
    <property type="match status" value="1"/>
</dbReference>
<dbReference type="FunFam" id="2.90.10.10:FF:000005">
    <property type="entry name" value="G-type lectin S-receptor-like serine/threonine-protein kinase"/>
    <property type="match status" value="1"/>
</dbReference>
<keyword evidence="14" id="KW-0325">Glycoprotein</keyword>
<dbReference type="PROSITE" id="PS50011">
    <property type="entry name" value="PROTEIN_KINASE_DOM"/>
    <property type="match status" value="1"/>
</dbReference>
<evidence type="ECO:0000256" key="5">
    <source>
        <dbReference type="ARBA" id="ARBA00022692"/>
    </source>
</evidence>
<dbReference type="PROSITE" id="PS00108">
    <property type="entry name" value="PROTEIN_KINASE_ST"/>
    <property type="match status" value="1"/>
</dbReference>
<keyword evidence="6" id="KW-0732">Signal</keyword>
<keyword evidence="8 17" id="KW-0418">Kinase</keyword>
<dbReference type="Gene3D" id="2.90.10.10">
    <property type="entry name" value="Bulb-type lectin domain"/>
    <property type="match status" value="1"/>
</dbReference>
<feature type="domain" description="Bulb-type lectin" evidence="21">
    <location>
        <begin position="18"/>
        <end position="140"/>
    </location>
</feature>
<keyword evidence="7 17" id="KW-0547">Nucleotide-binding</keyword>
<keyword evidence="24" id="KW-1185">Reference proteome</keyword>
<dbReference type="Pfam" id="PF00954">
    <property type="entry name" value="S_locus_glycop"/>
    <property type="match status" value="1"/>
</dbReference>
<organism evidence="23 24">
    <name type="scientific">Kingdonia uniflora</name>
    <dbReference type="NCBI Taxonomy" id="39325"/>
    <lineage>
        <taxon>Eukaryota</taxon>
        <taxon>Viridiplantae</taxon>
        <taxon>Streptophyta</taxon>
        <taxon>Embryophyta</taxon>
        <taxon>Tracheophyta</taxon>
        <taxon>Spermatophyta</taxon>
        <taxon>Magnoliopsida</taxon>
        <taxon>Ranunculales</taxon>
        <taxon>Circaeasteraceae</taxon>
        <taxon>Kingdonia</taxon>
    </lineage>
</organism>
<evidence type="ECO:0000256" key="17">
    <source>
        <dbReference type="PIRNR" id="PIRNR000641"/>
    </source>
</evidence>
<dbReference type="PANTHER" id="PTHR47974:SF19">
    <property type="entry name" value="RECEPTOR-LIKE SERINE_THREONINE-PROTEIN KINASE"/>
    <property type="match status" value="1"/>
</dbReference>
<evidence type="ECO:0000256" key="7">
    <source>
        <dbReference type="ARBA" id="ARBA00022741"/>
    </source>
</evidence>
<sequence>MDKFQRVGKELLEIPEIQNLMFYRQSLTGNQTIISQGGIFELGFFKPGSSQNYYLGIWYKQIPVQTVVWVANREVPLLSTSSVLKLSEDGNLLLFNELKILILSTNSSSLSSSSTMAVLLDTGNFVLKDGLNMSSIIWQSFEHPTDTWLPGVQLGLNKITGEVQSLTSWKNSENPSSGIFIVRMKPDEGSEFYIVWNRSDRYWNTGVWDGKSYANIPEMNSKYFFDFEYISNKREKYFHYSIKDSSILSRFVIEISGQAKQYIWLNTSQQWVLLWSRPSDPCDVYSVCGSFSSYNTICRCLHGFEPSSPKNWNLSDWSGGCVRKAPLRCGDRKDGDKFLMMPDMRFPTSSQSLIVENVEECESACLKNCSCSAYSYCGVQCIILTGRLRNLKQLPVGDVNGRDIYIRVASSELPKKTKGKKKLFTQVIVIVCVVGLGLLAVVFFLIWRYRGRIMESPWVVQGSFRPFRYRELQIATKNFSEKLEAGSFGSVYKGTLSDSTVIAVKMLEGFKQGEKEFRAEVNTIGRTQHVNLVHLCGFCSEGTKRLLVYDHMPNGSLDIHLFRKDSQLDWKMRYQIALGIAKGLSYLHEKCRDCIIHCDVKPENILLNGDFCPKIADFGLAKLFGREFSRVITTIRGTRGYLAPEWISGVGRLQNGEEILSLLEYKLEGEAEVEELYRVCNVACWCIQDNEKSRPSMGHAIQFLEGVFELSTAPIPIELLNLMENLGQQDSSSNEISQIHSSISTTYPDQEQPLFNSSRSCSHKTRR</sequence>
<dbReference type="Pfam" id="PF00069">
    <property type="entry name" value="Pkinase"/>
    <property type="match status" value="1"/>
</dbReference>
<evidence type="ECO:0000256" key="19">
    <source>
        <dbReference type="SAM" id="Phobius"/>
    </source>
</evidence>
<proteinExistence type="inferred from homology"/>
<evidence type="ECO:0000256" key="12">
    <source>
        <dbReference type="ARBA" id="ARBA00023157"/>
    </source>
</evidence>
<keyword evidence="9 17" id="KW-0067">ATP-binding</keyword>
<dbReference type="SMART" id="SM00108">
    <property type="entry name" value="B_lectin"/>
    <property type="match status" value="1"/>
</dbReference>
<dbReference type="Gene3D" id="1.10.510.10">
    <property type="entry name" value="Transferase(Phosphotransferase) domain 1"/>
    <property type="match status" value="1"/>
</dbReference>
<dbReference type="GO" id="GO:0048544">
    <property type="term" value="P:recognition of pollen"/>
    <property type="evidence" value="ECO:0007669"/>
    <property type="project" value="InterPro"/>
</dbReference>
<dbReference type="CDD" id="cd01098">
    <property type="entry name" value="PAN_AP_plant"/>
    <property type="match status" value="1"/>
</dbReference>
<evidence type="ECO:0000256" key="3">
    <source>
        <dbReference type="ARBA" id="ARBA00022536"/>
    </source>
</evidence>
<feature type="compositionally biased region" description="Polar residues" evidence="18">
    <location>
        <begin position="747"/>
        <end position="760"/>
    </location>
</feature>
<dbReference type="InterPro" id="IPR008271">
    <property type="entry name" value="Ser/Thr_kinase_AS"/>
</dbReference>
<dbReference type="InterPro" id="IPR024171">
    <property type="entry name" value="SRK-like_kinase"/>
</dbReference>
<dbReference type="InterPro" id="IPR001480">
    <property type="entry name" value="Bulb-type_lectin_dom"/>
</dbReference>
<dbReference type="PROSITE" id="PS50948">
    <property type="entry name" value="PAN"/>
    <property type="match status" value="1"/>
</dbReference>
<keyword evidence="13" id="KW-0675">Receptor</keyword>
<evidence type="ECO:0000313" key="24">
    <source>
        <dbReference type="Proteomes" id="UP000541444"/>
    </source>
</evidence>